<reference evidence="8 9" key="2">
    <citation type="submission" date="2020-05" db="EMBL/GenBank/DDBJ databases">
        <title>Draft genome sequence of Desulfovibrio sp. strainFSS-1.</title>
        <authorList>
            <person name="Shimoshige H."/>
            <person name="Kobayashi H."/>
            <person name="Maekawa T."/>
        </authorList>
    </citation>
    <scope>NUCLEOTIDE SEQUENCE [LARGE SCALE GENOMIC DNA]</scope>
    <source>
        <strain evidence="8 9">SIID29052-01</strain>
    </source>
</reference>
<dbReference type="Proteomes" id="UP000494245">
    <property type="component" value="Unassembled WGS sequence"/>
</dbReference>
<evidence type="ECO:0000256" key="2">
    <source>
        <dbReference type="ARBA" id="ARBA00005262"/>
    </source>
</evidence>
<keyword evidence="3" id="KW-1003">Cell membrane</keyword>
<protein>
    <recommendedName>
        <fullName evidence="10">Chromate transporter</fullName>
    </recommendedName>
</protein>
<organism evidence="8 9">
    <name type="scientific">Fundidesulfovibrio magnetotacticus</name>
    <dbReference type="NCBI Taxonomy" id="2730080"/>
    <lineage>
        <taxon>Bacteria</taxon>
        <taxon>Pseudomonadati</taxon>
        <taxon>Thermodesulfobacteriota</taxon>
        <taxon>Desulfovibrionia</taxon>
        <taxon>Desulfovibrionales</taxon>
        <taxon>Desulfovibrionaceae</taxon>
        <taxon>Fundidesulfovibrio</taxon>
    </lineage>
</organism>
<evidence type="ECO:0000256" key="3">
    <source>
        <dbReference type="ARBA" id="ARBA00022475"/>
    </source>
</evidence>
<name>A0A6V8M038_9BACT</name>
<evidence type="ECO:0000313" key="9">
    <source>
        <dbReference type="Proteomes" id="UP000494245"/>
    </source>
</evidence>
<dbReference type="GO" id="GO:0005886">
    <property type="term" value="C:plasma membrane"/>
    <property type="evidence" value="ECO:0007669"/>
    <property type="project" value="UniProtKB-SubCell"/>
</dbReference>
<sequence>MNTFRKLLDAILRGLAAGLSPGGLRAMPRDLCPGLPSLWPGDAPARRAALEGHARAGAPGLVAATLAACLPGMLLLAELASLPGDFWTQPWPRAALQGLGAALPGVLAGLALDGLRRLPGRLVSAGLAVCTGGLFFLGLKPFAMLLGGAVIGVLLLPEPAQAVAPPPSPDPACLRPWRFLALFGVLAAATGGVFLLDPGLGRIFLAAFKAEFWGLGGAGAWPLLSGDYVRARHWLAPGAFADLAALALAVPGPAAALAAGCGMLARGLPGALAAGAGAALSAALTLLASAPCMDAVAASPWARKALAGTGAVLCGITAGLAALTAAGRAWDASGIALASAALAASLWGAGRVWVALAAALAGVALYG</sequence>
<evidence type="ECO:0008006" key="10">
    <source>
        <dbReference type="Google" id="ProtNLM"/>
    </source>
</evidence>
<dbReference type="EMBL" id="BLTE01000016">
    <property type="protein sequence ID" value="GFK95396.1"/>
    <property type="molecule type" value="Genomic_DNA"/>
</dbReference>
<dbReference type="GO" id="GO:0015109">
    <property type="term" value="F:chromate transmembrane transporter activity"/>
    <property type="evidence" value="ECO:0007669"/>
    <property type="project" value="InterPro"/>
</dbReference>
<dbReference type="RefSeq" id="WP_173086366.1">
    <property type="nucleotide sequence ID" value="NZ_BLTE01000016.1"/>
</dbReference>
<feature type="transmembrane region" description="Helical" evidence="7">
    <location>
        <begin position="203"/>
        <end position="224"/>
    </location>
</feature>
<feature type="transmembrane region" description="Helical" evidence="7">
    <location>
        <begin position="96"/>
        <end position="115"/>
    </location>
</feature>
<dbReference type="Pfam" id="PF02417">
    <property type="entry name" value="Chromate_transp"/>
    <property type="match status" value="2"/>
</dbReference>
<evidence type="ECO:0000313" key="8">
    <source>
        <dbReference type="EMBL" id="GFK95396.1"/>
    </source>
</evidence>
<feature type="transmembrane region" description="Helical" evidence="7">
    <location>
        <begin position="335"/>
        <end position="366"/>
    </location>
</feature>
<dbReference type="PANTHER" id="PTHR43663:SF1">
    <property type="entry name" value="CHROMATE TRANSPORTER"/>
    <property type="match status" value="1"/>
</dbReference>
<reference evidence="8 9" key="1">
    <citation type="submission" date="2020-04" db="EMBL/GenBank/DDBJ databases">
        <authorList>
            <consortium name="Desulfovibrio sp. FSS-1 genome sequencing consortium"/>
            <person name="Shimoshige H."/>
            <person name="Kobayashi H."/>
            <person name="Maekawa T."/>
        </authorList>
    </citation>
    <scope>NUCLEOTIDE SEQUENCE [LARGE SCALE GENOMIC DNA]</scope>
    <source>
        <strain evidence="8 9">SIID29052-01</strain>
    </source>
</reference>
<dbReference type="InterPro" id="IPR003370">
    <property type="entry name" value="Chromate_transpt"/>
</dbReference>
<evidence type="ECO:0000256" key="5">
    <source>
        <dbReference type="ARBA" id="ARBA00022989"/>
    </source>
</evidence>
<evidence type="ECO:0000256" key="4">
    <source>
        <dbReference type="ARBA" id="ARBA00022692"/>
    </source>
</evidence>
<keyword evidence="4 7" id="KW-0812">Transmembrane</keyword>
<keyword evidence="6 7" id="KW-0472">Membrane</keyword>
<dbReference type="PANTHER" id="PTHR43663">
    <property type="entry name" value="CHROMATE TRANSPORT PROTEIN-RELATED"/>
    <property type="match status" value="1"/>
</dbReference>
<feature type="transmembrane region" description="Helical" evidence="7">
    <location>
        <begin position="305"/>
        <end position="323"/>
    </location>
</feature>
<feature type="transmembrane region" description="Helical" evidence="7">
    <location>
        <begin position="56"/>
        <end position="76"/>
    </location>
</feature>
<dbReference type="AlphaFoldDB" id="A0A6V8M038"/>
<dbReference type="InterPro" id="IPR052518">
    <property type="entry name" value="CHR_Transporter"/>
</dbReference>
<evidence type="ECO:0000256" key="7">
    <source>
        <dbReference type="SAM" id="Phobius"/>
    </source>
</evidence>
<gene>
    <name evidence="8" type="ORF">NNJEOMEG_03259</name>
</gene>
<comment type="caution">
    <text evidence="8">The sequence shown here is derived from an EMBL/GenBank/DDBJ whole genome shotgun (WGS) entry which is preliminary data.</text>
</comment>
<comment type="similarity">
    <text evidence="2">Belongs to the chromate ion transporter (CHR) (TC 2.A.51) family.</text>
</comment>
<feature type="transmembrane region" description="Helical" evidence="7">
    <location>
        <begin position="176"/>
        <end position="196"/>
    </location>
</feature>
<accession>A0A6V8M038</accession>
<feature type="transmembrane region" description="Helical" evidence="7">
    <location>
        <begin position="127"/>
        <end position="156"/>
    </location>
</feature>
<keyword evidence="9" id="KW-1185">Reference proteome</keyword>
<comment type="subcellular location">
    <subcellularLocation>
        <location evidence="1">Cell membrane</location>
        <topology evidence="1">Multi-pass membrane protein</topology>
    </subcellularLocation>
</comment>
<proteinExistence type="inferred from homology"/>
<evidence type="ECO:0000256" key="1">
    <source>
        <dbReference type="ARBA" id="ARBA00004651"/>
    </source>
</evidence>
<feature type="transmembrane region" description="Helical" evidence="7">
    <location>
        <begin position="244"/>
        <end position="265"/>
    </location>
</feature>
<evidence type="ECO:0000256" key="6">
    <source>
        <dbReference type="ARBA" id="ARBA00023136"/>
    </source>
</evidence>
<feature type="transmembrane region" description="Helical" evidence="7">
    <location>
        <begin position="272"/>
        <end position="290"/>
    </location>
</feature>
<keyword evidence="5 7" id="KW-1133">Transmembrane helix</keyword>